<evidence type="ECO:0000313" key="4">
    <source>
        <dbReference type="Proteomes" id="UP001612415"/>
    </source>
</evidence>
<dbReference type="Proteomes" id="UP001612415">
    <property type="component" value="Unassembled WGS sequence"/>
</dbReference>
<keyword evidence="2" id="KW-1133">Transmembrane helix</keyword>
<reference evidence="3 4" key="1">
    <citation type="submission" date="2024-10" db="EMBL/GenBank/DDBJ databases">
        <title>The Natural Products Discovery Center: Release of the First 8490 Sequenced Strains for Exploring Actinobacteria Biosynthetic Diversity.</title>
        <authorList>
            <person name="Kalkreuter E."/>
            <person name="Kautsar S.A."/>
            <person name="Yang D."/>
            <person name="Bader C.D."/>
            <person name="Teijaro C.N."/>
            <person name="Fluegel L."/>
            <person name="Davis C.M."/>
            <person name="Simpson J.R."/>
            <person name="Lauterbach L."/>
            <person name="Steele A.D."/>
            <person name="Gui C."/>
            <person name="Meng S."/>
            <person name="Li G."/>
            <person name="Viehrig K."/>
            <person name="Ye F."/>
            <person name="Su P."/>
            <person name="Kiefer A.F."/>
            <person name="Nichols A."/>
            <person name="Cepeda A.J."/>
            <person name="Yan W."/>
            <person name="Fan B."/>
            <person name="Jiang Y."/>
            <person name="Adhikari A."/>
            <person name="Zheng C.-J."/>
            <person name="Schuster L."/>
            <person name="Cowan T.M."/>
            <person name="Smanski M.J."/>
            <person name="Chevrette M.G."/>
            <person name="De Carvalho L.P.S."/>
            <person name="Shen B."/>
        </authorList>
    </citation>
    <scope>NUCLEOTIDE SEQUENCE [LARGE SCALE GENOMIC DNA]</scope>
    <source>
        <strain evidence="3 4">NPDC051599</strain>
    </source>
</reference>
<dbReference type="EMBL" id="JBITDC010000016">
    <property type="protein sequence ID" value="MFI5679691.1"/>
    <property type="molecule type" value="Genomic_DNA"/>
</dbReference>
<evidence type="ECO:0008006" key="5">
    <source>
        <dbReference type="Google" id="ProtNLM"/>
    </source>
</evidence>
<accession>A0ABW7YBB6</accession>
<evidence type="ECO:0000256" key="2">
    <source>
        <dbReference type="SAM" id="Phobius"/>
    </source>
</evidence>
<proteinExistence type="predicted"/>
<feature type="compositionally biased region" description="Low complexity" evidence="1">
    <location>
        <begin position="101"/>
        <end position="122"/>
    </location>
</feature>
<keyword evidence="4" id="KW-1185">Reference proteome</keyword>
<name>A0ABW7YBB6_STRCE</name>
<feature type="region of interest" description="Disordered" evidence="1">
    <location>
        <begin position="77"/>
        <end position="128"/>
    </location>
</feature>
<evidence type="ECO:0000256" key="1">
    <source>
        <dbReference type="SAM" id="MobiDB-lite"/>
    </source>
</evidence>
<keyword evidence="2" id="KW-0472">Membrane</keyword>
<dbReference type="RefSeq" id="WP_398660145.1">
    <property type="nucleotide sequence ID" value="NZ_JBITDC010000016.1"/>
</dbReference>
<sequence>MNGHDRGLRLEPVDLERRLEAALRARADSVGLSDLRPADPPSGALPARVTVRRAALALLALAAVVIGVVLMAQREEHTPIRPQTPPAITHSPSPTPPSPQPSAVATTHATASTAPTPTTVAGAGAGGG</sequence>
<organism evidence="3 4">
    <name type="scientific">Streptomyces cellulosae</name>
    <dbReference type="NCBI Taxonomy" id="1968"/>
    <lineage>
        <taxon>Bacteria</taxon>
        <taxon>Bacillati</taxon>
        <taxon>Actinomycetota</taxon>
        <taxon>Actinomycetes</taxon>
        <taxon>Kitasatosporales</taxon>
        <taxon>Streptomycetaceae</taxon>
        <taxon>Streptomyces</taxon>
    </lineage>
</organism>
<feature type="transmembrane region" description="Helical" evidence="2">
    <location>
        <begin position="54"/>
        <end position="72"/>
    </location>
</feature>
<evidence type="ECO:0000313" key="3">
    <source>
        <dbReference type="EMBL" id="MFI5679691.1"/>
    </source>
</evidence>
<keyword evidence="2" id="KW-0812">Transmembrane</keyword>
<protein>
    <recommendedName>
        <fullName evidence="5">Cellulase</fullName>
    </recommendedName>
</protein>
<comment type="caution">
    <text evidence="3">The sequence shown here is derived from an EMBL/GenBank/DDBJ whole genome shotgun (WGS) entry which is preliminary data.</text>
</comment>
<gene>
    <name evidence="3" type="ORF">ACIA8P_34545</name>
</gene>